<dbReference type="InterPro" id="IPR013685">
    <property type="entry name" value="POTRA_FtsQ_type"/>
</dbReference>
<dbReference type="GO" id="GO:0005886">
    <property type="term" value="C:plasma membrane"/>
    <property type="evidence" value="ECO:0007669"/>
    <property type="project" value="UniProtKB-SubCell"/>
</dbReference>
<dbReference type="Pfam" id="PF08478">
    <property type="entry name" value="POTRA_1"/>
    <property type="match status" value="1"/>
</dbReference>
<evidence type="ECO:0000256" key="9">
    <source>
        <dbReference type="SAM" id="MobiDB-lite"/>
    </source>
</evidence>
<dbReference type="PANTHER" id="PTHR37820:SF1">
    <property type="entry name" value="CELL DIVISION PROTEIN FTSQ"/>
    <property type="match status" value="1"/>
</dbReference>
<name>A0AAU8JTS8_9ACTN</name>
<evidence type="ECO:0000313" key="11">
    <source>
        <dbReference type="EMBL" id="XCM79199.1"/>
    </source>
</evidence>
<keyword evidence="4 8" id="KW-0812">Transmembrane</keyword>
<comment type="similarity">
    <text evidence="8">Belongs to the FtsQ/DivIB family. FtsQ subfamily.</text>
</comment>
<dbReference type="InterPro" id="IPR026579">
    <property type="entry name" value="FtsQ"/>
</dbReference>
<dbReference type="Pfam" id="PF03799">
    <property type="entry name" value="FtsQ_DivIB_C"/>
    <property type="match status" value="1"/>
</dbReference>
<evidence type="ECO:0000256" key="6">
    <source>
        <dbReference type="ARBA" id="ARBA00023136"/>
    </source>
</evidence>
<evidence type="ECO:0000256" key="7">
    <source>
        <dbReference type="ARBA" id="ARBA00023306"/>
    </source>
</evidence>
<evidence type="ECO:0000256" key="3">
    <source>
        <dbReference type="ARBA" id="ARBA00022618"/>
    </source>
</evidence>
<evidence type="ECO:0000256" key="1">
    <source>
        <dbReference type="ARBA" id="ARBA00004370"/>
    </source>
</evidence>
<evidence type="ECO:0000256" key="8">
    <source>
        <dbReference type="HAMAP-Rule" id="MF_00911"/>
    </source>
</evidence>
<dbReference type="PROSITE" id="PS51779">
    <property type="entry name" value="POTRA"/>
    <property type="match status" value="1"/>
</dbReference>
<keyword evidence="3 8" id="KW-0132">Cell division</keyword>
<dbReference type="AlphaFoldDB" id="A0AAU8JTS8"/>
<evidence type="ECO:0000256" key="4">
    <source>
        <dbReference type="ARBA" id="ARBA00022692"/>
    </source>
</evidence>
<dbReference type="GO" id="GO:0043093">
    <property type="term" value="P:FtsZ-dependent cytokinesis"/>
    <property type="evidence" value="ECO:0007669"/>
    <property type="project" value="UniProtKB-UniRule"/>
</dbReference>
<evidence type="ECO:0000256" key="5">
    <source>
        <dbReference type="ARBA" id="ARBA00022989"/>
    </source>
</evidence>
<feature type="region of interest" description="Disordered" evidence="9">
    <location>
        <begin position="1"/>
        <end position="20"/>
    </location>
</feature>
<gene>
    <name evidence="8" type="primary">ftsQ</name>
    <name evidence="11" type="ORF">ABWK59_09790</name>
</gene>
<dbReference type="Gene3D" id="3.10.20.310">
    <property type="entry name" value="membrane protein fhac"/>
    <property type="match status" value="1"/>
</dbReference>
<dbReference type="RefSeq" id="WP_354639659.1">
    <property type="nucleotide sequence ID" value="NZ_CP159872.1"/>
</dbReference>
<dbReference type="InterPro" id="IPR050487">
    <property type="entry name" value="FtsQ_DivIB"/>
</dbReference>
<comment type="function">
    <text evidence="8">Essential cell division protein.</text>
</comment>
<dbReference type="HAMAP" id="MF_00911">
    <property type="entry name" value="FtsQ_subfam"/>
    <property type="match status" value="1"/>
</dbReference>
<dbReference type="GO" id="GO:0032153">
    <property type="term" value="C:cell division site"/>
    <property type="evidence" value="ECO:0007669"/>
    <property type="project" value="UniProtKB-UniRule"/>
</dbReference>
<dbReference type="InterPro" id="IPR034746">
    <property type="entry name" value="POTRA"/>
</dbReference>
<dbReference type="KEGG" id="kcm:ABWK59_09790"/>
<keyword evidence="7 8" id="KW-0131">Cell cycle</keyword>
<proteinExistence type="inferred from homology"/>
<dbReference type="InterPro" id="IPR005548">
    <property type="entry name" value="Cell_div_FtsQ/DivIB_C"/>
</dbReference>
<organism evidence="11">
    <name type="scientific">Kitasatospora camelliae</name>
    <dbReference type="NCBI Taxonomy" id="3156397"/>
    <lineage>
        <taxon>Bacteria</taxon>
        <taxon>Bacillati</taxon>
        <taxon>Actinomycetota</taxon>
        <taxon>Actinomycetes</taxon>
        <taxon>Kitasatosporales</taxon>
        <taxon>Streptomycetaceae</taxon>
        <taxon>Kitasatospora</taxon>
    </lineage>
</organism>
<evidence type="ECO:0000259" key="10">
    <source>
        <dbReference type="PROSITE" id="PS51779"/>
    </source>
</evidence>
<keyword evidence="6 8" id="KW-0472">Membrane</keyword>
<accession>A0AAU8JTS8</accession>
<dbReference type="EMBL" id="CP159872">
    <property type="protein sequence ID" value="XCM79199.1"/>
    <property type="molecule type" value="Genomic_DNA"/>
</dbReference>
<keyword evidence="5 8" id="KW-1133">Transmembrane helix</keyword>
<feature type="transmembrane region" description="Helical" evidence="8">
    <location>
        <begin position="35"/>
        <end position="54"/>
    </location>
</feature>
<keyword evidence="2 8" id="KW-1003">Cell membrane</keyword>
<protein>
    <recommendedName>
        <fullName evidence="8">Cell division protein FtsQ</fullName>
    </recommendedName>
</protein>
<evidence type="ECO:0000256" key="2">
    <source>
        <dbReference type="ARBA" id="ARBA00022475"/>
    </source>
</evidence>
<dbReference type="PANTHER" id="PTHR37820">
    <property type="entry name" value="CELL DIVISION PROTEIN DIVIB"/>
    <property type="match status" value="1"/>
</dbReference>
<reference evidence="11" key="1">
    <citation type="submission" date="2024-06" db="EMBL/GenBank/DDBJ databases">
        <title>The genome sequences of Kitasatospora sp. strain HUAS MG31.</title>
        <authorList>
            <person name="Mo P."/>
        </authorList>
    </citation>
    <scope>NUCLEOTIDE SEQUENCE</scope>
    <source>
        <strain evidence="11">HUAS MG31</strain>
    </source>
</reference>
<dbReference type="GO" id="GO:0090529">
    <property type="term" value="P:cell septum assembly"/>
    <property type="evidence" value="ECO:0007669"/>
    <property type="project" value="InterPro"/>
</dbReference>
<feature type="domain" description="POTRA" evidence="10">
    <location>
        <begin position="59"/>
        <end position="129"/>
    </location>
</feature>
<comment type="subcellular location">
    <subcellularLocation>
        <location evidence="8">Cell membrane</location>
        <topology evidence="8">Single-pass type II membrane protein</topology>
    </subcellularLocation>
    <subcellularLocation>
        <location evidence="1">Membrane</location>
    </subcellularLocation>
    <text evidence="8">Localizes to the division septum.</text>
</comment>
<sequence>MADAPPRARTPRAEAPEDEELADHAPRLRLSRRGVVVLSTFCALVVLTGGWLVFFSSVLEVRTVAVQGLESGRLSEDEVRAAIGGLRHGPLARVDLDEAERRVAAVPRVARAEVWRGWPHTLRVKVTERQPVAAVRTAEGSFVQVDAGGVEFATEPQPPAGVPVVDLELSQQANEAASVIDRPALVRAAISVAASLPPDVRKQAGSLTVHSYDDIRLKLADGAAVRWGSAERSDRKARVLTALLGRKAATYDVSAPDAPAVSG</sequence>